<dbReference type="SUPFAM" id="SSF46785">
    <property type="entry name" value="Winged helix' DNA-binding domain"/>
    <property type="match status" value="1"/>
</dbReference>
<evidence type="ECO:0000256" key="2">
    <source>
        <dbReference type="PROSITE-ProRule" id="PRU00089"/>
    </source>
</evidence>
<dbReference type="Gene3D" id="1.10.10.10">
    <property type="entry name" value="Winged helix-like DNA-binding domain superfamily/Winged helix DNA-binding domain"/>
    <property type="match status" value="1"/>
</dbReference>
<dbReference type="GO" id="GO:0003700">
    <property type="term" value="F:DNA-binding transcription factor activity"/>
    <property type="evidence" value="ECO:0007669"/>
    <property type="project" value="InterPro"/>
</dbReference>
<evidence type="ECO:0000256" key="1">
    <source>
        <dbReference type="ARBA" id="ARBA00023125"/>
    </source>
</evidence>
<name>A0AAV5VMD1_9BILA</name>
<dbReference type="Pfam" id="PF00250">
    <property type="entry name" value="Forkhead"/>
    <property type="match status" value="1"/>
</dbReference>
<dbReference type="EMBL" id="BTSY01000003">
    <property type="protein sequence ID" value="GMT19791.1"/>
    <property type="molecule type" value="Genomic_DNA"/>
</dbReference>
<dbReference type="InterPro" id="IPR036390">
    <property type="entry name" value="WH_DNA-bd_sf"/>
</dbReference>
<evidence type="ECO:0000259" key="3">
    <source>
        <dbReference type="PROSITE" id="PS50039"/>
    </source>
</evidence>
<gene>
    <name evidence="4" type="ORF">PFISCL1PPCAC_11088</name>
</gene>
<dbReference type="PROSITE" id="PS50039">
    <property type="entry name" value="FORK_HEAD_3"/>
    <property type="match status" value="1"/>
</dbReference>
<accession>A0AAV5VMD1</accession>
<dbReference type="InterPro" id="IPR001766">
    <property type="entry name" value="Fork_head_dom"/>
</dbReference>
<dbReference type="InterPro" id="IPR036388">
    <property type="entry name" value="WH-like_DNA-bd_sf"/>
</dbReference>
<reference evidence="4" key="1">
    <citation type="submission" date="2023-10" db="EMBL/GenBank/DDBJ databases">
        <title>Genome assembly of Pristionchus species.</title>
        <authorList>
            <person name="Yoshida K."/>
            <person name="Sommer R.J."/>
        </authorList>
    </citation>
    <scope>NUCLEOTIDE SEQUENCE</scope>
    <source>
        <strain evidence="4">RS5133</strain>
    </source>
</reference>
<feature type="non-terminal residue" evidence="4">
    <location>
        <position position="1"/>
    </location>
</feature>
<comment type="caution">
    <text evidence="4">The sequence shown here is derived from an EMBL/GenBank/DDBJ whole genome shotgun (WGS) entry which is preliminary data.</text>
</comment>
<sequence>DSILQNMYASCCIDDTNDVSNGDEKPTFEFGKWKETLDAEIDNEERTEVGKGESAKSERNELAWSYSAMISLAFKSNRSHVLSTSQINDFIIRVFPSISDVGWKKQVLNILTLSHYFLKVGQSGEQNVWILNKSKMDKIDSRIQRAEKKEQEIIHRINTMKGRKREIEKVCGGRVTKNKKVIDKDTKRKISHSTYLPRLLSLQHKLQSSTFINFDMDGLDDLMENCSISQDSI</sequence>
<dbReference type="GO" id="GO:0005634">
    <property type="term" value="C:nucleus"/>
    <property type="evidence" value="ECO:0007669"/>
    <property type="project" value="UniProtKB-SubCell"/>
</dbReference>
<keyword evidence="1 2" id="KW-0238">DNA-binding</keyword>
<comment type="subcellular location">
    <subcellularLocation>
        <location evidence="2">Nucleus</location>
    </subcellularLocation>
</comment>
<keyword evidence="5" id="KW-1185">Reference proteome</keyword>
<protein>
    <recommendedName>
        <fullName evidence="3">Fork-head domain-containing protein</fullName>
    </recommendedName>
</protein>
<dbReference type="AlphaFoldDB" id="A0AAV5VMD1"/>
<feature type="DNA-binding region" description="Fork-head" evidence="2">
    <location>
        <begin position="61"/>
        <end position="149"/>
    </location>
</feature>
<organism evidence="4 5">
    <name type="scientific">Pristionchus fissidentatus</name>
    <dbReference type="NCBI Taxonomy" id="1538716"/>
    <lineage>
        <taxon>Eukaryota</taxon>
        <taxon>Metazoa</taxon>
        <taxon>Ecdysozoa</taxon>
        <taxon>Nematoda</taxon>
        <taxon>Chromadorea</taxon>
        <taxon>Rhabditida</taxon>
        <taxon>Rhabditina</taxon>
        <taxon>Diplogasteromorpha</taxon>
        <taxon>Diplogasteroidea</taxon>
        <taxon>Neodiplogasteridae</taxon>
        <taxon>Pristionchus</taxon>
    </lineage>
</organism>
<evidence type="ECO:0000313" key="5">
    <source>
        <dbReference type="Proteomes" id="UP001432322"/>
    </source>
</evidence>
<dbReference type="GO" id="GO:0043565">
    <property type="term" value="F:sequence-specific DNA binding"/>
    <property type="evidence" value="ECO:0007669"/>
    <property type="project" value="InterPro"/>
</dbReference>
<dbReference type="Proteomes" id="UP001432322">
    <property type="component" value="Unassembled WGS sequence"/>
</dbReference>
<proteinExistence type="predicted"/>
<keyword evidence="2" id="KW-0539">Nucleus</keyword>
<feature type="domain" description="Fork-head" evidence="3">
    <location>
        <begin position="61"/>
        <end position="149"/>
    </location>
</feature>
<evidence type="ECO:0000313" key="4">
    <source>
        <dbReference type="EMBL" id="GMT19791.1"/>
    </source>
</evidence>